<dbReference type="SFLD" id="SFLDS00029">
    <property type="entry name" value="Radical_SAM"/>
    <property type="match status" value="3"/>
</dbReference>
<feature type="domain" description="Radical SAM core" evidence="18">
    <location>
        <begin position="161"/>
        <end position="408"/>
    </location>
</feature>
<dbReference type="SFLD" id="SFLDF00294">
    <property type="entry name" value="7_8-didemethyl-8-hydroxy-5-dea"/>
    <property type="match status" value="1"/>
</dbReference>
<dbReference type="NCBIfam" id="TIGR03551">
    <property type="entry name" value="F420_cofH"/>
    <property type="match status" value="1"/>
</dbReference>
<sequence>MELGSICTTNSCFTRSTTSSSSSSSSLQVRNLGFLSFFVGNWQQLKSGTAQIGIRCRSCCRIESSTRLPGFLSSMGCDYVRRKGNNSSSSSSSSRNCLADEESVCNSSSELDTLELIRRGDLGEHPDEEALAEVAKLGLSPQLMTTAAEIRDRRVGGSNVITFSPKVFIPLTRVCRDFCGYCTFALGPKPGQPIFMSIAEVLEVAWRGVDAGCTEALFTLGDKPELLYPQAKQELAALGHQSTISYVTEVAKIVLEKTGLLPHINAGVMSREDVALLRGVSASQGLMLESISDKLLEPGGAHYRCPDKLPVVRLATIAAAGEECVPFTSGLLIGIGETREERLKGLLLLRNLQQQYGHIQELIIQNFRAKNGTPMAEAPEPSLEELQWTIAMARLVFGASMSIQAPPNLTPSLSGQAEGAEWKALIDAGINDWGGISPVTKDWVNPEAPWPHVALLAAATAEAGKLLVPRLPVYPSYIHNSSTWLDPVVLKRVLASANSLGYARAERWSPGIPVDTGFAFAELITSSQTSCSKIDPELTQAVSASITEHIRQHSKTLLGIDGTISQPRHLDRGMEMSEVMQILEKIATAVEPTEAEVTRLFYAMGPDFRKVVTAADQLRSRVKGERVTYVVNRNINYTNVCGYRCQFCAFSKGKHSEDLRGKPYRLSLEEIASRAAEAWERGATEVCMQGGIHPEFTGDTYLEILRAVKNTVPDIHVHAFSPLEVFQGASTLGVSVQEFLVKLKNAGLGSLPGTAAEVLDDEVRNMLCPDKITTNEWLEIMETAHVVGLKTTSTIMFGHLDSPHHWARHLLLLRSLARKTGGFTEFVPLPFVHMQAPIYLKGRARKGPTRRECVLMHAVARLVLHPFITNIQASWVKMGPGGAQALLGAGCNDMGGSLMNESITRAAGAVHGEELAPEEMEKLIRSTGKSPHQRSTLYEDAPVQQVLRAFSARPLAIRN</sequence>
<comment type="catalytic activity">
    <reaction evidence="17">
        <text>5-amino-5-(4-hydroxybenzyl)-6-(D-ribitylimino)-5,6-dihydrouracil + S-adenosyl-L-methionine = 7,8-didemethyl-8-hydroxy-5-deazariboflavin + 5'-deoxyadenosine + L-methionine + NH4(+) + H(+)</text>
        <dbReference type="Rhea" id="RHEA:55204"/>
        <dbReference type="ChEBI" id="CHEBI:15378"/>
        <dbReference type="ChEBI" id="CHEBI:17319"/>
        <dbReference type="ChEBI" id="CHEBI:28938"/>
        <dbReference type="ChEBI" id="CHEBI:57844"/>
        <dbReference type="ChEBI" id="CHEBI:59789"/>
        <dbReference type="ChEBI" id="CHEBI:59904"/>
        <dbReference type="ChEBI" id="CHEBI:85936"/>
        <dbReference type="EC" id="4.3.1.32"/>
    </reaction>
</comment>
<evidence type="ECO:0000256" key="3">
    <source>
        <dbReference type="ARBA" id="ARBA00004712"/>
    </source>
</evidence>
<comment type="similarity">
    <text evidence="4">In the C-terminal section; belongs to the radical SAM superfamily. CofH family.</text>
</comment>
<evidence type="ECO:0000256" key="7">
    <source>
        <dbReference type="ARBA" id="ARBA00012289"/>
    </source>
</evidence>
<dbReference type="NCBIfam" id="NF005609">
    <property type="entry name" value="PRK07360.1"/>
    <property type="match status" value="1"/>
</dbReference>
<evidence type="ECO:0000256" key="13">
    <source>
        <dbReference type="ARBA" id="ARBA00023004"/>
    </source>
</evidence>
<evidence type="ECO:0000256" key="8">
    <source>
        <dbReference type="ARBA" id="ARBA00022220"/>
    </source>
</evidence>
<evidence type="ECO:0000256" key="11">
    <source>
        <dbReference type="ARBA" id="ARBA00022691"/>
    </source>
</evidence>
<evidence type="ECO:0000256" key="2">
    <source>
        <dbReference type="ARBA" id="ARBA00003692"/>
    </source>
</evidence>
<dbReference type="EC" id="2.5.1.147" evidence="7"/>
<dbReference type="SFLD" id="SFLDG01388">
    <property type="entry name" value="7_8-didemethyl-8-hydroxy-5-dea"/>
    <property type="match status" value="2"/>
</dbReference>
<feature type="domain" description="Radical SAM core" evidence="18">
    <location>
        <begin position="627"/>
        <end position="866"/>
    </location>
</feature>
<evidence type="ECO:0000256" key="16">
    <source>
        <dbReference type="ARBA" id="ARBA00048468"/>
    </source>
</evidence>
<dbReference type="NCBIfam" id="NF004884">
    <property type="entry name" value="PRK06245.1"/>
    <property type="match status" value="1"/>
</dbReference>
<dbReference type="InterPro" id="IPR006638">
    <property type="entry name" value="Elp3/MiaA/NifB-like_rSAM"/>
</dbReference>
<keyword evidence="15" id="KW-0456">Lyase</keyword>
<dbReference type="PROSITE" id="PS51918">
    <property type="entry name" value="RADICAL_SAM"/>
    <property type="match status" value="2"/>
</dbReference>
<keyword evidence="12" id="KW-0479">Metal-binding</keyword>
<keyword evidence="20" id="KW-1185">Reference proteome</keyword>
<dbReference type="InterPro" id="IPR019939">
    <property type="entry name" value="CofG_family"/>
</dbReference>
<dbReference type="Proteomes" id="UP001497522">
    <property type="component" value="Chromosome 17"/>
</dbReference>
<dbReference type="PANTHER" id="PTHR43076:SF1">
    <property type="entry name" value="LIPOYL SYNTHASE 2"/>
    <property type="match status" value="1"/>
</dbReference>
<dbReference type="SFLD" id="SFLDG01389">
    <property type="entry name" value="menaquinone_synthsis_involved"/>
    <property type="match status" value="1"/>
</dbReference>
<dbReference type="Pfam" id="PF19288">
    <property type="entry name" value="CofH_C"/>
    <property type="match status" value="1"/>
</dbReference>
<dbReference type="NCBIfam" id="TIGR00423">
    <property type="entry name" value="CofH family radical SAM protein"/>
    <property type="match status" value="1"/>
</dbReference>
<evidence type="ECO:0000256" key="10">
    <source>
        <dbReference type="ARBA" id="ARBA00022679"/>
    </source>
</evidence>
<dbReference type="InterPro" id="IPR034405">
    <property type="entry name" value="F420"/>
</dbReference>
<evidence type="ECO:0000256" key="6">
    <source>
        <dbReference type="ARBA" id="ARBA00012126"/>
    </source>
</evidence>
<dbReference type="InterPro" id="IPR019940">
    <property type="entry name" value="CofH_family"/>
</dbReference>
<comment type="cofactor">
    <cofactor evidence="1">
        <name>[4Fe-4S] cluster</name>
        <dbReference type="ChEBI" id="CHEBI:49883"/>
    </cofactor>
</comment>
<keyword evidence="10" id="KW-0808">Transferase</keyword>
<dbReference type="InterPro" id="IPR020050">
    <property type="entry name" value="FO_synthase_su2"/>
</dbReference>
<dbReference type="InterPro" id="IPR007197">
    <property type="entry name" value="rSAM"/>
</dbReference>
<dbReference type="NCBIfam" id="TIGR03550">
    <property type="entry name" value="F420_cofG"/>
    <property type="match status" value="1"/>
</dbReference>
<dbReference type="EC" id="4.3.1.32" evidence="6"/>
<dbReference type="Gene3D" id="3.20.20.70">
    <property type="entry name" value="Aldolase class I"/>
    <property type="match status" value="2"/>
</dbReference>
<evidence type="ECO:0000256" key="15">
    <source>
        <dbReference type="ARBA" id="ARBA00023239"/>
    </source>
</evidence>
<keyword evidence="11" id="KW-0949">S-adenosyl-L-methionine</keyword>
<evidence type="ECO:0000256" key="14">
    <source>
        <dbReference type="ARBA" id="ARBA00023014"/>
    </source>
</evidence>
<dbReference type="CDD" id="cd01335">
    <property type="entry name" value="Radical_SAM"/>
    <property type="match status" value="1"/>
</dbReference>
<evidence type="ECO:0000259" key="18">
    <source>
        <dbReference type="PROSITE" id="PS51918"/>
    </source>
</evidence>
<accession>A0ABP1AY73</accession>
<dbReference type="InterPro" id="IPR045567">
    <property type="entry name" value="CofH/MnqC-like_C"/>
</dbReference>
<evidence type="ECO:0000256" key="5">
    <source>
        <dbReference type="ARBA" id="ARBA00010826"/>
    </source>
</evidence>
<dbReference type="PANTHER" id="PTHR43076">
    <property type="entry name" value="FO SYNTHASE (COFH)"/>
    <property type="match status" value="1"/>
</dbReference>
<proteinExistence type="inferred from homology"/>
<dbReference type="SMART" id="SM00729">
    <property type="entry name" value="Elp3"/>
    <property type="match status" value="2"/>
</dbReference>
<keyword evidence="9" id="KW-0004">4Fe-4S</keyword>
<comment type="similarity">
    <text evidence="5">In the N-terminal section; belongs to the radical SAM superfamily. CofG family.</text>
</comment>
<dbReference type="SUPFAM" id="SSF102114">
    <property type="entry name" value="Radical SAM enzymes"/>
    <property type="match status" value="2"/>
</dbReference>
<dbReference type="InterPro" id="IPR058240">
    <property type="entry name" value="rSAM_sf"/>
</dbReference>
<reference evidence="19" key="1">
    <citation type="submission" date="2024-03" db="EMBL/GenBank/DDBJ databases">
        <authorList>
            <consortium name="ELIXIR-Norway"/>
            <consortium name="Elixir Norway"/>
        </authorList>
    </citation>
    <scope>NUCLEOTIDE SEQUENCE</scope>
</reference>
<organism evidence="19 20">
    <name type="scientific">Sphagnum jensenii</name>
    <dbReference type="NCBI Taxonomy" id="128206"/>
    <lineage>
        <taxon>Eukaryota</taxon>
        <taxon>Viridiplantae</taxon>
        <taxon>Streptophyta</taxon>
        <taxon>Embryophyta</taxon>
        <taxon>Bryophyta</taxon>
        <taxon>Sphagnophytina</taxon>
        <taxon>Sphagnopsida</taxon>
        <taxon>Sphagnales</taxon>
        <taxon>Sphagnaceae</taxon>
        <taxon>Sphagnum</taxon>
    </lineage>
</organism>
<comment type="catalytic activity">
    <reaction evidence="16">
        <text>5-amino-6-(D-ribitylamino)uracil + L-tyrosine + S-adenosyl-L-methionine = 5-amino-5-(4-hydroxybenzyl)-6-(D-ribitylimino)-5,6-dihydrouracil + 2-iminoacetate + 5'-deoxyadenosine + L-methionine + H(+)</text>
        <dbReference type="Rhea" id="RHEA:55200"/>
        <dbReference type="ChEBI" id="CHEBI:15378"/>
        <dbReference type="ChEBI" id="CHEBI:15934"/>
        <dbReference type="ChEBI" id="CHEBI:17319"/>
        <dbReference type="ChEBI" id="CHEBI:57844"/>
        <dbReference type="ChEBI" id="CHEBI:58315"/>
        <dbReference type="ChEBI" id="CHEBI:59789"/>
        <dbReference type="ChEBI" id="CHEBI:77846"/>
        <dbReference type="ChEBI" id="CHEBI:85936"/>
        <dbReference type="EC" id="2.5.1.147"/>
    </reaction>
</comment>
<comment type="function">
    <text evidence="2">Catalyzes the radical-mediated synthesis of 7,8-didemethyl-8-hydroxy-5-deazariboflavin (FO) from 5-amino-6-(D-ribitylamino)uracil and L-tyrosine.</text>
</comment>
<evidence type="ECO:0000256" key="17">
    <source>
        <dbReference type="ARBA" id="ARBA00048974"/>
    </source>
</evidence>
<evidence type="ECO:0000313" key="20">
    <source>
        <dbReference type="Proteomes" id="UP001497522"/>
    </source>
</evidence>
<evidence type="ECO:0000256" key="9">
    <source>
        <dbReference type="ARBA" id="ARBA00022485"/>
    </source>
</evidence>
<dbReference type="HAMAP" id="MF_01611">
    <property type="entry name" value="FO_synth_sub1"/>
    <property type="match status" value="1"/>
</dbReference>
<evidence type="ECO:0000256" key="12">
    <source>
        <dbReference type="ARBA" id="ARBA00022723"/>
    </source>
</evidence>
<keyword evidence="14" id="KW-0411">Iron-sulfur</keyword>
<evidence type="ECO:0000256" key="4">
    <source>
        <dbReference type="ARBA" id="ARBA00010051"/>
    </source>
</evidence>
<keyword evidence="13" id="KW-0408">Iron</keyword>
<gene>
    <name evidence="19" type="ORF">CSSPJE1EN2_LOCUS10446</name>
</gene>
<dbReference type="SFLD" id="SFLDF00343">
    <property type="entry name" value="aminofutalosine_synthase_(mqnE"/>
    <property type="match status" value="1"/>
</dbReference>
<protein>
    <recommendedName>
        <fullName evidence="8">FO synthase</fullName>
        <ecNumber evidence="7">2.5.1.147</ecNumber>
        <ecNumber evidence="6">4.3.1.32</ecNumber>
    </recommendedName>
</protein>
<dbReference type="SFLD" id="SFLDG01064">
    <property type="entry name" value="F420__menaquinone_cofactor_bio"/>
    <property type="match status" value="3"/>
</dbReference>
<evidence type="ECO:0000256" key="1">
    <source>
        <dbReference type="ARBA" id="ARBA00001966"/>
    </source>
</evidence>
<evidence type="ECO:0000313" key="19">
    <source>
        <dbReference type="EMBL" id="CAK9867451.1"/>
    </source>
</evidence>
<comment type="pathway">
    <text evidence="3">Cofactor biosynthesis; coenzyme F0 biosynthesis.</text>
</comment>
<dbReference type="Pfam" id="PF04055">
    <property type="entry name" value="Radical_SAM"/>
    <property type="match status" value="2"/>
</dbReference>
<name>A0ABP1AY73_9BRYO</name>
<dbReference type="EMBL" id="OZ023718">
    <property type="protein sequence ID" value="CAK9867451.1"/>
    <property type="molecule type" value="Genomic_DNA"/>
</dbReference>
<dbReference type="NCBIfam" id="NF006687">
    <property type="entry name" value="PRK09234.1"/>
    <property type="match status" value="1"/>
</dbReference>
<dbReference type="HAMAP" id="MF_01612">
    <property type="entry name" value="FO_synth_sub2"/>
    <property type="match status" value="1"/>
</dbReference>
<dbReference type="InterPro" id="IPR013785">
    <property type="entry name" value="Aldolase_TIM"/>
</dbReference>